<evidence type="ECO:0000256" key="1">
    <source>
        <dbReference type="SAM" id="MobiDB-lite"/>
    </source>
</evidence>
<feature type="compositionally biased region" description="Basic residues" evidence="1">
    <location>
        <begin position="76"/>
        <end position="89"/>
    </location>
</feature>
<evidence type="ECO:0000313" key="2">
    <source>
        <dbReference type="EMBL" id="KAJ1205750.1"/>
    </source>
</evidence>
<feature type="compositionally biased region" description="Polar residues" evidence="1">
    <location>
        <begin position="8"/>
        <end position="27"/>
    </location>
</feature>
<feature type="region of interest" description="Disordered" evidence="1">
    <location>
        <begin position="1"/>
        <end position="89"/>
    </location>
</feature>
<organism evidence="2 3">
    <name type="scientific">Pleurodeles waltl</name>
    <name type="common">Iberian ribbed newt</name>
    <dbReference type="NCBI Taxonomy" id="8319"/>
    <lineage>
        <taxon>Eukaryota</taxon>
        <taxon>Metazoa</taxon>
        <taxon>Chordata</taxon>
        <taxon>Craniata</taxon>
        <taxon>Vertebrata</taxon>
        <taxon>Euteleostomi</taxon>
        <taxon>Amphibia</taxon>
        <taxon>Batrachia</taxon>
        <taxon>Caudata</taxon>
        <taxon>Salamandroidea</taxon>
        <taxon>Salamandridae</taxon>
        <taxon>Pleurodelinae</taxon>
        <taxon>Pleurodeles</taxon>
    </lineage>
</organism>
<protein>
    <submittedName>
        <fullName evidence="2">Uncharacterized protein</fullName>
    </submittedName>
</protein>
<evidence type="ECO:0000313" key="3">
    <source>
        <dbReference type="Proteomes" id="UP001066276"/>
    </source>
</evidence>
<dbReference type="Proteomes" id="UP001066276">
    <property type="component" value="Chromosome 1_2"/>
</dbReference>
<accession>A0AAV7VYN4</accession>
<dbReference type="AlphaFoldDB" id="A0AAV7VYN4"/>
<gene>
    <name evidence="2" type="ORF">NDU88_001177</name>
</gene>
<sequence length="89" mass="9452">MPHAATRQHPSASSTRQPSIEARTSSYCGAAGVTSPVRHPSSRVQCGAAANQMASPPTLAPAGSLLSDPPMGCRSRWSRRTRTRARRNP</sequence>
<name>A0AAV7VYN4_PLEWA</name>
<dbReference type="EMBL" id="JANPWB010000002">
    <property type="protein sequence ID" value="KAJ1205750.1"/>
    <property type="molecule type" value="Genomic_DNA"/>
</dbReference>
<reference evidence="2" key="1">
    <citation type="journal article" date="2022" name="bioRxiv">
        <title>Sequencing and chromosome-scale assembly of the giantPleurodeles waltlgenome.</title>
        <authorList>
            <person name="Brown T."/>
            <person name="Elewa A."/>
            <person name="Iarovenko S."/>
            <person name="Subramanian E."/>
            <person name="Araus A.J."/>
            <person name="Petzold A."/>
            <person name="Susuki M."/>
            <person name="Suzuki K.-i.T."/>
            <person name="Hayashi T."/>
            <person name="Toyoda A."/>
            <person name="Oliveira C."/>
            <person name="Osipova E."/>
            <person name="Leigh N.D."/>
            <person name="Simon A."/>
            <person name="Yun M.H."/>
        </authorList>
    </citation>
    <scope>NUCLEOTIDE SEQUENCE</scope>
    <source>
        <strain evidence="2">20211129_DDA</strain>
        <tissue evidence="2">Liver</tissue>
    </source>
</reference>
<keyword evidence="3" id="KW-1185">Reference proteome</keyword>
<comment type="caution">
    <text evidence="2">The sequence shown here is derived from an EMBL/GenBank/DDBJ whole genome shotgun (WGS) entry which is preliminary data.</text>
</comment>
<proteinExistence type="predicted"/>